<evidence type="ECO:0000313" key="2">
    <source>
        <dbReference type="Proteomes" id="UP001196413"/>
    </source>
</evidence>
<dbReference type="AlphaFoldDB" id="A0AAD5R5C8"/>
<keyword evidence="2" id="KW-1185">Reference proteome</keyword>
<dbReference type="EMBL" id="JAHQIW010006687">
    <property type="protein sequence ID" value="KAJ1369841.1"/>
    <property type="molecule type" value="Genomic_DNA"/>
</dbReference>
<proteinExistence type="predicted"/>
<comment type="caution">
    <text evidence="1">The sequence shown here is derived from an EMBL/GenBank/DDBJ whole genome shotgun (WGS) entry which is preliminary data.</text>
</comment>
<sequence>MEAFRLKLTISQTVPSSKRRNMLTVSLRCFAHIVLFSGDNFQSLFRRGNNIRKKWKINVIYLFMYKQGDHKKGNNVGSTVLFALFLHSKLLVIGCYELLRTFMKSAHRPVISTPLPEMPCSEENLMVHMQNLEQWPSYCSTQHNVYEVAMALLDLIN</sequence>
<reference evidence="1" key="1">
    <citation type="submission" date="2021-06" db="EMBL/GenBank/DDBJ databases">
        <title>Parelaphostrongylus tenuis whole genome reference sequence.</title>
        <authorList>
            <person name="Garwood T.J."/>
            <person name="Larsen P.A."/>
            <person name="Fountain-Jones N.M."/>
            <person name="Garbe J.R."/>
            <person name="Macchietto M.G."/>
            <person name="Kania S.A."/>
            <person name="Gerhold R.W."/>
            <person name="Richards J.E."/>
            <person name="Wolf T.M."/>
        </authorList>
    </citation>
    <scope>NUCLEOTIDE SEQUENCE</scope>
    <source>
        <strain evidence="1">MNPRO001-30</strain>
        <tissue evidence="1">Meninges</tissue>
    </source>
</reference>
<protein>
    <submittedName>
        <fullName evidence="1">Uncharacterized protein</fullName>
    </submittedName>
</protein>
<organism evidence="1 2">
    <name type="scientific">Parelaphostrongylus tenuis</name>
    <name type="common">Meningeal worm</name>
    <dbReference type="NCBI Taxonomy" id="148309"/>
    <lineage>
        <taxon>Eukaryota</taxon>
        <taxon>Metazoa</taxon>
        <taxon>Ecdysozoa</taxon>
        <taxon>Nematoda</taxon>
        <taxon>Chromadorea</taxon>
        <taxon>Rhabditida</taxon>
        <taxon>Rhabditina</taxon>
        <taxon>Rhabditomorpha</taxon>
        <taxon>Strongyloidea</taxon>
        <taxon>Metastrongylidae</taxon>
        <taxon>Parelaphostrongylus</taxon>
    </lineage>
</organism>
<gene>
    <name evidence="1" type="ORF">KIN20_031420</name>
</gene>
<name>A0AAD5R5C8_PARTN</name>
<dbReference type="Proteomes" id="UP001196413">
    <property type="component" value="Unassembled WGS sequence"/>
</dbReference>
<evidence type="ECO:0000313" key="1">
    <source>
        <dbReference type="EMBL" id="KAJ1369841.1"/>
    </source>
</evidence>
<accession>A0AAD5R5C8</accession>